<dbReference type="RefSeq" id="WP_183126716.1">
    <property type="nucleotide sequence ID" value="NZ_JACJHR010000092.1"/>
</dbReference>
<comment type="caution">
    <text evidence="1">The sequence shown here is derived from an EMBL/GenBank/DDBJ whole genome shotgun (WGS) entry which is preliminary data.</text>
</comment>
<organism evidence="1 2">
    <name type="scientific">Amycolatopsis echigonensis</name>
    <dbReference type="NCBI Taxonomy" id="2576905"/>
    <lineage>
        <taxon>Bacteria</taxon>
        <taxon>Bacillati</taxon>
        <taxon>Actinomycetota</taxon>
        <taxon>Actinomycetes</taxon>
        <taxon>Pseudonocardiales</taxon>
        <taxon>Pseudonocardiaceae</taxon>
        <taxon>Amycolatopsis</taxon>
    </lineage>
</organism>
<dbReference type="AlphaFoldDB" id="A0A8E2BAJ3"/>
<protein>
    <submittedName>
        <fullName evidence="1">Uncharacterized protein</fullName>
    </submittedName>
</protein>
<proteinExistence type="predicted"/>
<accession>A0A8E2BAJ3</accession>
<evidence type="ECO:0000313" key="1">
    <source>
        <dbReference type="EMBL" id="MBB2505158.1"/>
    </source>
</evidence>
<name>A0A8E2BAJ3_9PSEU</name>
<reference evidence="1 2" key="1">
    <citation type="submission" date="2020-08" db="EMBL/GenBank/DDBJ databases">
        <title>Amycolatopsis echigonensis JCM 21831.</title>
        <authorList>
            <person name="Tedsree N."/>
            <person name="Kuncharoen N."/>
            <person name="Likhitwitayawuid K."/>
            <person name="Tanasupawat S."/>
        </authorList>
    </citation>
    <scope>NUCLEOTIDE SEQUENCE [LARGE SCALE GENOMIC DNA]</scope>
    <source>
        <strain evidence="1 2">JCM 21831</strain>
    </source>
</reference>
<dbReference type="EMBL" id="JACJHR010000092">
    <property type="protein sequence ID" value="MBB2505158.1"/>
    <property type="molecule type" value="Genomic_DNA"/>
</dbReference>
<sequence length="124" mass="13562">MDNSVFARMPMRLRMAAWSAGNGEPAWPADWAEAAARWCAAQRLAVVGGEIYEVLPGTQWGSFRQDWLVTPLWLPGEPWREFVRRCLGAVSDALAAVGSEHGELKVFLAISASTDVLPTMSATD</sequence>
<gene>
    <name evidence="1" type="ORF">H5411_39275</name>
</gene>
<evidence type="ECO:0000313" key="2">
    <source>
        <dbReference type="Proteomes" id="UP000550260"/>
    </source>
</evidence>
<dbReference type="Proteomes" id="UP000550260">
    <property type="component" value="Unassembled WGS sequence"/>
</dbReference>